<dbReference type="EMBL" id="AQHZ01000010">
    <property type="protein sequence ID" value="ENO18566.1"/>
    <property type="molecule type" value="Genomic_DNA"/>
</dbReference>
<dbReference type="eggNOG" id="COG4842">
    <property type="taxonomic scope" value="Bacteria"/>
</dbReference>
<dbReference type="Pfam" id="PF06013">
    <property type="entry name" value="WXG100"/>
    <property type="match status" value="1"/>
</dbReference>
<dbReference type="RefSeq" id="WP_005962344.1">
    <property type="nucleotide sequence ID" value="NZ_CP040505.1"/>
</dbReference>
<accession>N6X4C1</accession>
<organism evidence="2 3">
    <name type="scientific">Schaalia cardiffensis F0333</name>
    <dbReference type="NCBI Taxonomy" id="888050"/>
    <lineage>
        <taxon>Bacteria</taxon>
        <taxon>Bacillati</taxon>
        <taxon>Actinomycetota</taxon>
        <taxon>Actinomycetes</taxon>
        <taxon>Actinomycetales</taxon>
        <taxon>Actinomycetaceae</taxon>
        <taxon>Schaalia</taxon>
    </lineage>
</organism>
<comment type="caution">
    <text evidence="2">The sequence shown here is derived from an EMBL/GenBank/DDBJ whole genome shotgun (WGS) entry which is preliminary data.</text>
</comment>
<name>N6X4C1_9ACTO</name>
<dbReference type="InterPro" id="IPR036689">
    <property type="entry name" value="ESAT-6-like_sf"/>
</dbReference>
<dbReference type="AlphaFoldDB" id="N6X4C1"/>
<dbReference type="STRING" id="888050.HMPREF9004_0615"/>
<protein>
    <recommendedName>
        <fullName evidence="1">ESAT-6-like protein</fullName>
    </recommendedName>
</protein>
<keyword evidence="3" id="KW-1185">Reference proteome</keyword>
<dbReference type="HOGENOM" id="CLU_151185_6_0_11"/>
<comment type="similarity">
    <text evidence="1">Belongs to the WXG100 family.</text>
</comment>
<reference evidence="2 3" key="1">
    <citation type="submission" date="2013-03" db="EMBL/GenBank/DDBJ databases">
        <title>Reference genome for the Human Microbiome Project.</title>
        <authorList>
            <person name="Aqrawi P."/>
            <person name="Ayvaz T."/>
            <person name="Bess C."/>
            <person name="Blankenburg K."/>
            <person name="Coyle M."/>
            <person name="Deng J."/>
            <person name="Forbes L."/>
            <person name="Fowler G."/>
            <person name="Francisco L."/>
            <person name="Fu Q."/>
            <person name="Gibbs R."/>
            <person name="Gross S."/>
            <person name="Gubbala S."/>
            <person name="Hale W."/>
            <person name="Hemphill L."/>
            <person name="Highlander S."/>
            <person name="Hirani K."/>
            <person name="Jackson L."/>
            <person name="Jakkamsetti A."/>
            <person name="Javaid M."/>
            <person name="Jayaseelan J.C."/>
            <person name="Jiang H."/>
            <person name="Joshi V."/>
            <person name="Korchina V."/>
            <person name="Kovar C."/>
            <person name="Lara F."/>
            <person name="Lee S."/>
            <person name="Liu Y."/>
            <person name="Mata R."/>
            <person name="Mathew T."/>
            <person name="Munidasa M."/>
            <person name="Muzny D."/>
            <person name="Nazareth L."/>
            <person name="Ngo R."/>
            <person name="Nguyen L."/>
            <person name="Nguyen N."/>
            <person name="Okwuonu G."/>
            <person name="Ongeri F."/>
            <person name="Palculict T."/>
            <person name="Patil S."/>
            <person name="Petrosino J."/>
            <person name="Pham C."/>
            <person name="Pham P."/>
            <person name="Pu L.-L."/>
            <person name="Qin X."/>
            <person name="Qu J."/>
            <person name="Reid J."/>
            <person name="Ross M."/>
            <person name="Ruth R."/>
            <person name="Saada N."/>
            <person name="San Lucas F."/>
            <person name="Santibanez J."/>
            <person name="Shang Y."/>
            <person name="Simmons D."/>
            <person name="Song X.-Z."/>
            <person name="Tang L.-Y."/>
            <person name="Thornton R."/>
            <person name="Warren J."/>
            <person name="Weissenberger G."/>
            <person name="Wilczek-Boney K."/>
            <person name="Worley K."/>
            <person name="Youmans B."/>
            <person name="Zhang J."/>
            <person name="Zhang L."/>
            <person name="Zhao Z."/>
            <person name="Zhou C."/>
            <person name="Zhu D."/>
            <person name="Zhu Y."/>
        </authorList>
    </citation>
    <scope>NUCLEOTIDE SEQUENCE [LARGE SCALE GENOMIC DNA]</scope>
    <source>
        <strain evidence="2 3">F0333</strain>
    </source>
</reference>
<dbReference type="PATRIC" id="fig|888050.3.peg.587"/>
<gene>
    <name evidence="2" type="ORF">HMPREF9004_0615</name>
</gene>
<proteinExistence type="inferred from homology"/>
<dbReference type="OrthoDB" id="4231069at2"/>
<dbReference type="SUPFAM" id="SSF140453">
    <property type="entry name" value="EsxAB dimer-like"/>
    <property type="match status" value="1"/>
</dbReference>
<dbReference type="InterPro" id="IPR010310">
    <property type="entry name" value="T7SS_ESAT-6-like"/>
</dbReference>
<evidence type="ECO:0000256" key="1">
    <source>
        <dbReference type="RuleBase" id="RU362001"/>
    </source>
</evidence>
<dbReference type="Proteomes" id="UP000013015">
    <property type="component" value="Unassembled WGS sequence"/>
</dbReference>
<dbReference type="Gene3D" id="1.10.287.1060">
    <property type="entry name" value="ESAT-6-like"/>
    <property type="match status" value="1"/>
</dbReference>
<dbReference type="NCBIfam" id="TIGR03930">
    <property type="entry name" value="WXG100_ESAT6"/>
    <property type="match status" value="1"/>
</dbReference>
<evidence type="ECO:0000313" key="2">
    <source>
        <dbReference type="EMBL" id="ENO18566.1"/>
    </source>
</evidence>
<sequence>MAMYTIDSAQVSASAARVGQRSAEIRSQVEALMADLLALEGSWTGVAQAGFQACITDWRATQAQVEASLDAIGLRMGEAAAVYEEAEARSASLFAG</sequence>
<evidence type="ECO:0000313" key="3">
    <source>
        <dbReference type="Proteomes" id="UP000013015"/>
    </source>
</evidence>